<evidence type="ECO:0000256" key="6">
    <source>
        <dbReference type="ARBA" id="ARBA00022837"/>
    </source>
</evidence>
<evidence type="ECO:0000256" key="1">
    <source>
        <dbReference type="ARBA" id="ARBA00004251"/>
    </source>
</evidence>
<keyword evidence="8 13" id="KW-1133">Transmembrane helix</keyword>
<evidence type="ECO:0000256" key="4">
    <source>
        <dbReference type="ARBA" id="ARBA00022729"/>
    </source>
</evidence>
<dbReference type="GO" id="GO:0005886">
    <property type="term" value="C:plasma membrane"/>
    <property type="evidence" value="ECO:0007669"/>
    <property type="project" value="UniProtKB-SubCell"/>
</dbReference>
<dbReference type="CDD" id="cd11304">
    <property type="entry name" value="Cadherin_repeat"/>
    <property type="match status" value="7"/>
</dbReference>
<dbReference type="FunFam" id="2.60.40.60:FF:000005">
    <property type="entry name" value="Protocadherin 9"/>
    <property type="match status" value="2"/>
</dbReference>
<dbReference type="AlphaFoldDB" id="A0A6J8BIV4"/>
<dbReference type="SUPFAM" id="SSF49313">
    <property type="entry name" value="Cadherin-like"/>
    <property type="match status" value="7"/>
</dbReference>
<feature type="domain" description="Cadherin" evidence="15">
    <location>
        <begin position="469"/>
        <end position="574"/>
    </location>
</feature>
<dbReference type="InterPro" id="IPR020894">
    <property type="entry name" value="Cadherin_CS"/>
</dbReference>
<evidence type="ECO:0000313" key="16">
    <source>
        <dbReference type="EMBL" id="CAC5382794.1"/>
    </source>
</evidence>
<keyword evidence="7" id="KW-0130">Cell adhesion</keyword>
<evidence type="ECO:0000256" key="11">
    <source>
        <dbReference type="ARBA" id="ARBA00072296"/>
    </source>
</evidence>
<reference evidence="16 17" key="1">
    <citation type="submission" date="2020-06" db="EMBL/GenBank/DDBJ databases">
        <authorList>
            <person name="Li R."/>
            <person name="Bekaert M."/>
        </authorList>
    </citation>
    <scope>NUCLEOTIDE SEQUENCE [LARGE SCALE GENOMIC DNA]</scope>
    <source>
        <strain evidence="17">wild</strain>
    </source>
</reference>
<evidence type="ECO:0000256" key="3">
    <source>
        <dbReference type="ARBA" id="ARBA00022692"/>
    </source>
</evidence>
<dbReference type="PANTHER" id="PTHR24028">
    <property type="entry name" value="CADHERIN-87A"/>
    <property type="match status" value="1"/>
</dbReference>
<feature type="domain" description="Cadherin" evidence="15">
    <location>
        <begin position="55"/>
        <end position="139"/>
    </location>
</feature>
<keyword evidence="6 12" id="KW-0106">Calcium</keyword>
<feature type="domain" description="Cadherin" evidence="15">
    <location>
        <begin position="140"/>
        <end position="249"/>
    </location>
</feature>
<gene>
    <name evidence="16" type="ORF">MCOR_18588</name>
</gene>
<feature type="domain" description="Cadherin" evidence="15">
    <location>
        <begin position="250"/>
        <end position="357"/>
    </location>
</feature>
<feature type="domain" description="Cadherin" evidence="15">
    <location>
        <begin position="365"/>
        <end position="468"/>
    </location>
</feature>
<evidence type="ECO:0000256" key="7">
    <source>
        <dbReference type="ARBA" id="ARBA00022889"/>
    </source>
</evidence>
<dbReference type="EMBL" id="CACVKT020003265">
    <property type="protein sequence ID" value="CAC5382794.1"/>
    <property type="molecule type" value="Genomic_DNA"/>
</dbReference>
<dbReference type="InterPro" id="IPR015919">
    <property type="entry name" value="Cadherin-like_sf"/>
</dbReference>
<dbReference type="SMART" id="SM00112">
    <property type="entry name" value="CA"/>
    <property type="match status" value="7"/>
</dbReference>
<dbReference type="Pfam" id="PF00028">
    <property type="entry name" value="Cadherin"/>
    <property type="match status" value="6"/>
</dbReference>
<evidence type="ECO:0000259" key="15">
    <source>
        <dbReference type="PROSITE" id="PS50268"/>
    </source>
</evidence>
<dbReference type="GO" id="GO:0005509">
    <property type="term" value="F:calcium ion binding"/>
    <property type="evidence" value="ECO:0007669"/>
    <property type="project" value="UniProtKB-UniRule"/>
</dbReference>
<feature type="chain" id="PRO_5026897523" description="Protocadherin-20" evidence="14">
    <location>
        <begin position="21"/>
        <end position="934"/>
    </location>
</feature>
<keyword evidence="5" id="KW-0677">Repeat</keyword>
<dbReference type="FunFam" id="2.60.40.60:FF:000007">
    <property type="entry name" value="Protocadherin alpha 2"/>
    <property type="match status" value="1"/>
</dbReference>
<evidence type="ECO:0000256" key="9">
    <source>
        <dbReference type="ARBA" id="ARBA00023136"/>
    </source>
</evidence>
<dbReference type="PROSITE" id="PS00232">
    <property type="entry name" value="CADHERIN_1"/>
    <property type="match status" value="2"/>
</dbReference>
<keyword evidence="3 13" id="KW-0812">Transmembrane</keyword>
<evidence type="ECO:0000313" key="17">
    <source>
        <dbReference type="Proteomes" id="UP000507470"/>
    </source>
</evidence>
<comment type="subcellular location">
    <subcellularLocation>
        <location evidence="1">Cell membrane</location>
        <topology evidence="1">Single-pass type I membrane protein</topology>
    </subcellularLocation>
</comment>
<keyword evidence="2" id="KW-1003">Cell membrane</keyword>
<dbReference type="PROSITE" id="PS50268">
    <property type="entry name" value="CADHERIN_2"/>
    <property type="match status" value="7"/>
</dbReference>
<sequence length="934" mass="103340">MSSKCLSVLLTVLIISNCNGIIPVNYAIEEEKGPDYYLGKISDGANLRSSPEITSDAEFESLRYNLLSSGNPDAQFFTVNERTSDLYTTKTIDRDELCRFSDTCILQFEVAADTSASDFFTKINIIVNILDINDNEPSFPSEVVNLSLSEATVLGTSAWKEGADDRDHGTFSVQQYQLLPTDTPFAIETEFYADGRTQVTLKVNQNLDREINSSFTLTIMAVDGGLPPKSGSVTINVQINDINDNAPKFAKSIYNITINEDLPENTVILKVHADDQDEGSNGEVIYKLSTLQSADIFRLFRIDLQTGDIRITQSLTQEESKQFKIIVEATDKAPSPLTSQAQVIVHVLDTHNTAPEVTVTTISSKINDEYVEFSENTNIGITMAIVLVTDHDSGYNGAVTCTLNDDHFYLKSEGNNEYNVVLGNSLDREINEWHEIVTTCSDAGSPRLSSSGSFRLHVLDVNDVPPVFTQVLYKINVEENGPKSVSVVQVHANDNDATAEQNVLYSLELAENYKDIFSIDSTNGLIYVEQSLDRETYPSITFKVLATDNQPQPLTGSAMVEVTVLDVNDYDPVFTPSEFQFTVPENRPPDISVGRVLAVDADSGINAELQYTLLPLSSEAPPFRVLSNGTILTTMYFDREMTAQYTFSVMASDKGSPSRSSTAKVIVNVHDENDNPPIFIFPGKETDEIRVSYQSLPNTVIATIQAYDPDTSFNSHISYSMNGSNVLENFELNTHTGQFSVTSQLDQSDIGTYDLILTAVDDGEQEHQRSVKLVIIDNATVAASQSESEIKYFAIAVAISCITIVLSVLIVLAICLIKRKERQHHEKIAESVTTCSSLETDSEGSDIRFGDVCTRGILHKSNTNSLKRNDQSSKPNPIKKPFTTVVSVDEVIPEVISDSVEIWDWAEIKQSRRIKFIGRLVSAKVMNKKRKDDI</sequence>
<dbReference type="GO" id="GO:0007156">
    <property type="term" value="P:homophilic cell adhesion via plasma membrane adhesion molecules"/>
    <property type="evidence" value="ECO:0007669"/>
    <property type="project" value="InterPro"/>
</dbReference>
<organism evidence="16 17">
    <name type="scientific">Mytilus coruscus</name>
    <name type="common">Sea mussel</name>
    <dbReference type="NCBI Taxonomy" id="42192"/>
    <lineage>
        <taxon>Eukaryota</taxon>
        <taxon>Metazoa</taxon>
        <taxon>Spiralia</taxon>
        <taxon>Lophotrochozoa</taxon>
        <taxon>Mollusca</taxon>
        <taxon>Bivalvia</taxon>
        <taxon>Autobranchia</taxon>
        <taxon>Pteriomorphia</taxon>
        <taxon>Mytilida</taxon>
        <taxon>Mytiloidea</taxon>
        <taxon>Mytilidae</taxon>
        <taxon>Mytilinae</taxon>
        <taxon>Mytilus</taxon>
    </lineage>
</organism>
<dbReference type="PRINTS" id="PR00205">
    <property type="entry name" value="CADHERIN"/>
</dbReference>
<keyword evidence="10" id="KW-0325">Glycoprotein</keyword>
<evidence type="ECO:0000256" key="12">
    <source>
        <dbReference type="PROSITE-ProRule" id="PRU00043"/>
    </source>
</evidence>
<proteinExistence type="predicted"/>
<dbReference type="Proteomes" id="UP000507470">
    <property type="component" value="Unassembled WGS sequence"/>
</dbReference>
<evidence type="ECO:0000256" key="14">
    <source>
        <dbReference type="SAM" id="SignalP"/>
    </source>
</evidence>
<evidence type="ECO:0000256" key="5">
    <source>
        <dbReference type="ARBA" id="ARBA00022737"/>
    </source>
</evidence>
<keyword evidence="17" id="KW-1185">Reference proteome</keyword>
<evidence type="ECO:0000256" key="10">
    <source>
        <dbReference type="ARBA" id="ARBA00023180"/>
    </source>
</evidence>
<keyword evidence="9 13" id="KW-0472">Membrane</keyword>
<dbReference type="OrthoDB" id="6252479at2759"/>
<accession>A0A6J8BIV4</accession>
<evidence type="ECO:0000256" key="8">
    <source>
        <dbReference type="ARBA" id="ARBA00022989"/>
    </source>
</evidence>
<dbReference type="InterPro" id="IPR013164">
    <property type="entry name" value="Cadherin_N"/>
</dbReference>
<keyword evidence="4 14" id="KW-0732">Signal</keyword>
<protein>
    <recommendedName>
        <fullName evidence="11">Protocadherin-20</fullName>
    </recommendedName>
</protein>
<feature type="signal peptide" evidence="14">
    <location>
        <begin position="1"/>
        <end position="20"/>
    </location>
</feature>
<name>A0A6J8BIV4_MYTCO</name>
<evidence type="ECO:0000256" key="2">
    <source>
        <dbReference type="ARBA" id="ARBA00022475"/>
    </source>
</evidence>
<dbReference type="FunFam" id="2.60.40.60:FF:000002">
    <property type="entry name" value="Protocadherin alpha 2"/>
    <property type="match status" value="1"/>
</dbReference>
<feature type="transmembrane region" description="Helical" evidence="13">
    <location>
        <begin position="792"/>
        <end position="817"/>
    </location>
</feature>
<feature type="domain" description="Cadherin" evidence="15">
    <location>
        <begin position="575"/>
        <end position="679"/>
    </location>
</feature>
<dbReference type="Gene3D" id="2.60.40.60">
    <property type="entry name" value="Cadherins"/>
    <property type="match status" value="7"/>
</dbReference>
<dbReference type="InterPro" id="IPR002126">
    <property type="entry name" value="Cadherin-like_dom"/>
</dbReference>
<evidence type="ECO:0000256" key="13">
    <source>
        <dbReference type="SAM" id="Phobius"/>
    </source>
</evidence>
<dbReference type="InterPro" id="IPR050174">
    <property type="entry name" value="Protocadherin/Cadherin-CA"/>
</dbReference>
<dbReference type="Pfam" id="PF08266">
    <property type="entry name" value="Cadherin_2"/>
    <property type="match status" value="1"/>
</dbReference>
<dbReference type="PANTHER" id="PTHR24028:SF146">
    <property type="entry name" value="CADHERIN 96CB, ISOFORM D-RELATED"/>
    <property type="match status" value="1"/>
</dbReference>
<feature type="domain" description="Cadherin" evidence="15">
    <location>
        <begin position="683"/>
        <end position="777"/>
    </location>
</feature>